<reference evidence="2" key="1">
    <citation type="journal article" date="2019" name="Int. J. Syst. Evol. Microbiol.">
        <title>The Global Catalogue of Microorganisms (GCM) 10K type strain sequencing project: providing services to taxonomists for standard genome sequencing and annotation.</title>
        <authorList>
            <consortium name="The Broad Institute Genomics Platform"/>
            <consortium name="The Broad Institute Genome Sequencing Center for Infectious Disease"/>
            <person name="Wu L."/>
            <person name="Ma J."/>
        </authorList>
    </citation>
    <scope>NUCLEOTIDE SEQUENCE [LARGE SCALE GENOMIC DNA]</scope>
    <source>
        <strain evidence="2">CGMCC 1.12404</strain>
    </source>
</reference>
<organism evidence="1 2">
    <name type="scientific">Kroppenstedtia guangzhouensis</name>
    <dbReference type="NCBI Taxonomy" id="1274356"/>
    <lineage>
        <taxon>Bacteria</taxon>
        <taxon>Bacillati</taxon>
        <taxon>Bacillota</taxon>
        <taxon>Bacilli</taxon>
        <taxon>Bacillales</taxon>
        <taxon>Thermoactinomycetaceae</taxon>
        <taxon>Kroppenstedtia</taxon>
    </lineage>
</organism>
<dbReference type="Proteomes" id="UP000617979">
    <property type="component" value="Unassembled WGS sequence"/>
</dbReference>
<keyword evidence="2" id="KW-1185">Reference proteome</keyword>
<accession>A0ABQ1H548</accession>
<evidence type="ECO:0000313" key="2">
    <source>
        <dbReference type="Proteomes" id="UP000617979"/>
    </source>
</evidence>
<evidence type="ECO:0000313" key="1">
    <source>
        <dbReference type="EMBL" id="GGA58956.1"/>
    </source>
</evidence>
<gene>
    <name evidence="1" type="ORF">GCM10007416_35150</name>
</gene>
<proteinExistence type="predicted"/>
<protein>
    <submittedName>
        <fullName evidence="1">Uncharacterized protein</fullName>
    </submittedName>
</protein>
<name>A0ABQ1H548_9BACL</name>
<dbReference type="EMBL" id="BMEX01000036">
    <property type="protein sequence ID" value="GGA58956.1"/>
    <property type="molecule type" value="Genomic_DNA"/>
</dbReference>
<comment type="caution">
    <text evidence="1">The sequence shown here is derived from an EMBL/GenBank/DDBJ whole genome shotgun (WGS) entry which is preliminary data.</text>
</comment>
<sequence>MFKKWLPVILAGILFLGGYQSIDSIDDIDDIRSLFESTAGADEHSKPAGQQEYDVILEFPADRYPETAAHIQGAIKKGHSEVCTIDRDGADQNREESLQGIPTKEGYDRDEWPMAFCSEGGKGAHIAYIDPADNRGAGSWVSHQTRDYPDGTRIKFVVTQPEGATYKVFYSYLWHTTIYENTFNRNGMARLMAGFFIHIQWGDKFSRSENHNRARTLFDGASSVWSPTGSYFIVSFLWVCYD</sequence>